<keyword evidence="3" id="KW-1185">Reference proteome</keyword>
<sequence length="198" mass="21886">MYRALIICSLVTLLVEGLFVITRFQAPQIVSIIQVERSMQRGSWGEEPSNLILLRALDWAKPQAQDEPRHSKEDPFTSALSRGTNGITLSAVYKSAEALRVLALLRISGWMQWLPISLVLLVPCAVDGAVSRKVKAKEFRQHHPELFVLSLSVLIALPFLLAITALLPLPLWPNVALVPYLLMAAATRGAISNFHKSA</sequence>
<dbReference type="Pfam" id="PF14348">
    <property type="entry name" value="DtrJ-like"/>
    <property type="match status" value="1"/>
</dbReference>
<dbReference type="RefSeq" id="WP_135208972.1">
    <property type="nucleotide sequence ID" value="NZ_SPVF01000252.1"/>
</dbReference>
<comment type="caution">
    <text evidence="2">The sequence shown here is derived from an EMBL/GenBank/DDBJ whole genome shotgun (WGS) entry which is preliminary data.</text>
</comment>
<reference evidence="2 3" key="1">
    <citation type="submission" date="2019-03" db="EMBL/GenBank/DDBJ databases">
        <title>Draft Genome Sequence of Massilia arenosa sp. nov., a Novel Massilia Species Isolated from a Sandy-loam Maize Soil.</title>
        <authorList>
            <person name="Raths R."/>
            <person name="Peta V."/>
            <person name="Bucking H."/>
        </authorList>
    </citation>
    <scope>NUCLEOTIDE SEQUENCE [LARGE SCALE GENOMIC DNA]</scope>
    <source>
        <strain evidence="2 3">MC02</strain>
    </source>
</reference>
<keyword evidence="1" id="KW-0472">Membrane</keyword>
<keyword evidence="1" id="KW-0812">Transmembrane</keyword>
<protein>
    <submittedName>
        <fullName evidence="2">DUF4400 domain-containing protein</fullName>
    </submittedName>
</protein>
<dbReference type="AlphaFoldDB" id="A0A4Y9S0B9"/>
<feature type="transmembrane region" description="Helical" evidence="1">
    <location>
        <begin position="110"/>
        <end position="130"/>
    </location>
</feature>
<organism evidence="2 3">
    <name type="scientific">Zemynaea arenosa</name>
    <dbReference type="NCBI Taxonomy" id="2561931"/>
    <lineage>
        <taxon>Bacteria</taxon>
        <taxon>Pseudomonadati</taxon>
        <taxon>Pseudomonadota</taxon>
        <taxon>Betaproteobacteria</taxon>
        <taxon>Burkholderiales</taxon>
        <taxon>Oxalobacteraceae</taxon>
        <taxon>Telluria group</taxon>
        <taxon>Zemynaea</taxon>
    </lineage>
</organism>
<proteinExistence type="predicted"/>
<evidence type="ECO:0000256" key="1">
    <source>
        <dbReference type="SAM" id="Phobius"/>
    </source>
</evidence>
<keyword evidence="1" id="KW-1133">Transmembrane helix</keyword>
<dbReference type="InterPro" id="IPR022266">
    <property type="entry name" value="DtrJ-like"/>
</dbReference>
<dbReference type="OrthoDB" id="9180277at2"/>
<feature type="transmembrane region" description="Helical" evidence="1">
    <location>
        <begin position="146"/>
        <end position="165"/>
    </location>
</feature>
<evidence type="ECO:0000313" key="3">
    <source>
        <dbReference type="Proteomes" id="UP000298438"/>
    </source>
</evidence>
<evidence type="ECO:0000313" key="2">
    <source>
        <dbReference type="EMBL" id="TFW13379.1"/>
    </source>
</evidence>
<gene>
    <name evidence="2" type="ORF">E4L96_19980</name>
</gene>
<dbReference type="EMBL" id="SPVF01000252">
    <property type="protein sequence ID" value="TFW13379.1"/>
    <property type="molecule type" value="Genomic_DNA"/>
</dbReference>
<name>A0A4Y9S0B9_9BURK</name>
<feature type="transmembrane region" description="Helical" evidence="1">
    <location>
        <begin position="171"/>
        <end position="191"/>
    </location>
</feature>
<dbReference type="Proteomes" id="UP000298438">
    <property type="component" value="Unassembled WGS sequence"/>
</dbReference>
<accession>A0A4Y9S0B9</accession>